<dbReference type="InterPro" id="IPR001173">
    <property type="entry name" value="Glyco_trans_2-like"/>
</dbReference>
<feature type="transmembrane region" description="Helical" evidence="13">
    <location>
        <begin position="33"/>
        <end position="50"/>
    </location>
</feature>
<name>A0A8D4VM57_9GAMM</name>
<dbReference type="Proteomes" id="UP000824988">
    <property type="component" value="Chromosome"/>
</dbReference>
<feature type="domain" description="Glycosyltransferase 2-like" evidence="15">
    <location>
        <begin position="232"/>
        <end position="431"/>
    </location>
</feature>
<feature type="transmembrane region" description="Helical" evidence="13">
    <location>
        <begin position="439"/>
        <end position="457"/>
    </location>
</feature>
<evidence type="ECO:0000256" key="13">
    <source>
        <dbReference type="RuleBase" id="RU365020"/>
    </source>
</evidence>
<feature type="domain" description="PilZ" evidence="14">
    <location>
        <begin position="569"/>
        <end position="670"/>
    </location>
</feature>
<keyword evidence="8 13" id="KW-0328">Glycosyltransferase</keyword>
<comment type="cofactor">
    <cofactor evidence="13">
        <name>Mg(2+)</name>
        <dbReference type="ChEBI" id="CHEBI:18420"/>
    </cofactor>
</comment>
<dbReference type="Pfam" id="PF13632">
    <property type="entry name" value="Glyco_trans_2_3"/>
    <property type="match status" value="1"/>
</dbReference>
<keyword evidence="7 13" id="KW-0973">c-di-GMP</keyword>
<dbReference type="GO" id="GO:0035438">
    <property type="term" value="F:cyclic-di-GMP binding"/>
    <property type="evidence" value="ECO:0007669"/>
    <property type="project" value="InterPro"/>
</dbReference>
<evidence type="ECO:0000313" key="17">
    <source>
        <dbReference type="Proteomes" id="UP000824988"/>
    </source>
</evidence>
<dbReference type="PANTHER" id="PTHR43867:SF2">
    <property type="entry name" value="CELLULOSE SYNTHASE CATALYTIC SUBUNIT A [UDP-FORMING]"/>
    <property type="match status" value="1"/>
</dbReference>
<evidence type="ECO:0000259" key="15">
    <source>
        <dbReference type="Pfam" id="PF13632"/>
    </source>
</evidence>
<keyword evidence="11 13" id="KW-1133">Transmembrane helix</keyword>
<dbReference type="AlphaFoldDB" id="A0A8D4VM57"/>
<dbReference type="GO" id="GO:0016760">
    <property type="term" value="F:cellulose synthase (UDP-forming) activity"/>
    <property type="evidence" value="ECO:0007669"/>
    <property type="project" value="UniProtKB-EC"/>
</dbReference>
<feature type="transmembrane region" description="Helical" evidence="13">
    <location>
        <begin position="469"/>
        <end position="487"/>
    </location>
</feature>
<dbReference type="Pfam" id="PF07238">
    <property type="entry name" value="PilZ"/>
    <property type="match status" value="2"/>
</dbReference>
<accession>A0A8D4VM57</accession>
<dbReference type="EC" id="2.4.1.12" evidence="3 13"/>
<keyword evidence="13" id="KW-0812">Transmembrane</keyword>
<evidence type="ECO:0000313" key="16">
    <source>
        <dbReference type="EMBL" id="BBL70131.1"/>
    </source>
</evidence>
<proteinExistence type="inferred from homology"/>
<feature type="transmembrane region" description="Helical" evidence="13">
    <location>
        <begin position="57"/>
        <end position="74"/>
    </location>
</feature>
<evidence type="ECO:0000259" key="14">
    <source>
        <dbReference type="Pfam" id="PF07238"/>
    </source>
</evidence>
<gene>
    <name evidence="16" type="ORF">MoryE10_07370</name>
</gene>
<organism evidence="16 17">
    <name type="scientific">Methylogaea oryzae</name>
    <dbReference type="NCBI Taxonomy" id="1295382"/>
    <lineage>
        <taxon>Bacteria</taxon>
        <taxon>Pseudomonadati</taxon>
        <taxon>Pseudomonadota</taxon>
        <taxon>Gammaproteobacteria</taxon>
        <taxon>Methylococcales</taxon>
        <taxon>Methylococcaceae</taxon>
        <taxon>Methylogaea</taxon>
    </lineage>
</organism>
<keyword evidence="10 13" id="KW-0135">Cellulose biosynthesis</keyword>
<dbReference type="CDD" id="cd06421">
    <property type="entry name" value="CESA_CelA_like"/>
    <property type="match status" value="1"/>
</dbReference>
<keyword evidence="17" id="KW-1185">Reference proteome</keyword>
<dbReference type="GO" id="GO:0005886">
    <property type="term" value="C:plasma membrane"/>
    <property type="evidence" value="ECO:0007669"/>
    <property type="project" value="UniProtKB-SubCell"/>
</dbReference>
<keyword evidence="5 13" id="KW-1003">Cell membrane</keyword>
<keyword evidence="13" id="KW-0472">Membrane</keyword>
<evidence type="ECO:0000256" key="1">
    <source>
        <dbReference type="ARBA" id="ARBA00004429"/>
    </source>
</evidence>
<evidence type="ECO:0000256" key="2">
    <source>
        <dbReference type="ARBA" id="ARBA00006739"/>
    </source>
</evidence>
<evidence type="ECO:0000256" key="3">
    <source>
        <dbReference type="ARBA" id="ARBA00012539"/>
    </source>
</evidence>
<dbReference type="InterPro" id="IPR003919">
    <property type="entry name" value="Cell_synth_A"/>
</dbReference>
<keyword evidence="6 13" id="KW-0997">Cell inner membrane</keyword>
<evidence type="ECO:0000256" key="7">
    <source>
        <dbReference type="ARBA" id="ARBA00022636"/>
    </source>
</evidence>
<feature type="transmembrane region" description="Helical" evidence="13">
    <location>
        <begin position="507"/>
        <end position="530"/>
    </location>
</feature>
<dbReference type="GO" id="GO:0030244">
    <property type="term" value="P:cellulose biosynthetic process"/>
    <property type="evidence" value="ECO:0007669"/>
    <property type="project" value="UniProtKB-KW"/>
</dbReference>
<keyword evidence="9 13" id="KW-0808">Transferase</keyword>
<feature type="transmembrane region" description="Helical" evidence="13">
    <location>
        <begin position="542"/>
        <end position="565"/>
    </location>
</feature>
<dbReference type="NCBIfam" id="TIGR03030">
    <property type="entry name" value="CelA"/>
    <property type="match status" value="1"/>
</dbReference>
<dbReference type="RefSeq" id="WP_221048246.1">
    <property type="nucleotide sequence ID" value="NZ_AP019782.1"/>
</dbReference>
<comment type="catalytic activity">
    <reaction evidence="12 13">
        <text>[(1-&gt;4)-beta-D-glucosyl](n) + UDP-alpha-D-glucose = [(1-&gt;4)-beta-D-glucosyl](n+1) + UDP + H(+)</text>
        <dbReference type="Rhea" id="RHEA:19929"/>
        <dbReference type="Rhea" id="RHEA-COMP:10033"/>
        <dbReference type="Rhea" id="RHEA-COMP:10034"/>
        <dbReference type="ChEBI" id="CHEBI:15378"/>
        <dbReference type="ChEBI" id="CHEBI:18246"/>
        <dbReference type="ChEBI" id="CHEBI:58223"/>
        <dbReference type="ChEBI" id="CHEBI:58885"/>
        <dbReference type="EC" id="2.4.1.12"/>
    </reaction>
</comment>
<reference evidence="16" key="1">
    <citation type="submission" date="2019-06" db="EMBL/GenBank/DDBJ databases">
        <title>Complete genome sequence of Methylogaea oryzae strain JCM16910.</title>
        <authorList>
            <person name="Asakawa S."/>
        </authorList>
    </citation>
    <scope>NUCLEOTIDE SEQUENCE</scope>
    <source>
        <strain evidence="16">E10</strain>
    </source>
</reference>
<evidence type="ECO:0000256" key="12">
    <source>
        <dbReference type="ARBA" id="ARBA00048682"/>
    </source>
</evidence>
<feature type="transmembrane region" description="Helical" evidence="13">
    <location>
        <begin position="404"/>
        <end position="427"/>
    </location>
</feature>
<evidence type="ECO:0000256" key="10">
    <source>
        <dbReference type="ARBA" id="ARBA00022916"/>
    </source>
</evidence>
<feature type="transmembrane region" description="Helical" evidence="13">
    <location>
        <begin position="725"/>
        <end position="744"/>
    </location>
</feature>
<evidence type="ECO:0000256" key="11">
    <source>
        <dbReference type="ARBA" id="ARBA00022989"/>
    </source>
</evidence>
<protein>
    <recommendedName>
        <fullName evidence="4 13">Cellulose synthase catalytic subunit [UDP-forming]</fullName>
        <ecNumber evidence="3 13">2.4.1.12</ecNumber>
    </recommendedName>
</protein>
<dbReference type="EMBL" id="AP019782">
    <property type="protein sequence ID" value="BBL70131.1"/>
    <property type="molecule type" value="Genomic_DNA"/>
</dbReference>
<feature type="transmembrane region" description="Helical" evidence="13">
    <location>
        <begin position="94"/>
        <end position="116"/>
    </location>
</feature>
<dbReference type="GO" id="GO:0006011">
    <property type="term" value="P:UDP-alpha-D-glucose metabolic process"/>
    <property type="evidence" value="ECO:0007669"/>
    <property type="project" value="InterPro"/>
</dbReference>
<evidence type="ECO:0000256" key="8">
    <source>
        <dbReference type="ARBA" id="ARBA00022676"/>
    </source>
</evidence>
<dbReference type="InterPro" id="IPR009875">
    <property type="entry name" value="PilZ_domain"/>
</dbReference>
<feature type="domain" description="PilZ" evidence="14">
    <location>
        <begin position="749"/>
        <end position="850"/>
    </location>
</feature>
<dbReference type="KEGG" id="moz:MoryE10_07370"/>
<evidence type="ECO:0000256" key="5">
    <source>
        <dbReference type="ARBA" id="ARBA00022475"/>
    </source>
</evidence>
<comment type="pathway">
    <text evidence="13">Glycan metabolism; bacterial cellulose biosynthesis.</text>
</comment>
<evidence type="ECO:0000256" key="9">
    <source>
        <dbReference type="ARBA" id="ARBA00022679"/>
    </source>
</evidence>
<sequence>MPAVSSILLALSLGVLTIGFVYLGQVRLSLDEQLLLGWGLIGVMMLLNAIKSMKTPLGRIIFLSLTLFVYLRYMSWRTTDTLFFLGPLDFAGMALVYVAELQVGGVSLLNMFVNLWPLNRPIAPLPPDESLYPSIDIFIPTYNEPEDIVRVTATAATQIDYPKDKLKIYILDDGGTEQRRSHLVHGAAAWQRFRNLNALADSLGIGYLTRARNEHAKAGNINSAMRHTNSELILILDCDHVPTVDILRNTVGLFLKDPNLFLVQTPHFFVNPDPIERNLGSFGRAPSENEMFYRGAHPAMDLWNASFFCGSAALLKRSALEEVGGVCGETITEDAETALTLHSKGYNSAFIDRPMVCGLSPDTFGDFIVQRSRWCQGMLQICFLKNPVKNRGLSLPQKICYTSVYFFWFFGFSRFIFFVAPTMFILFGLQVYNASSDQVLAYAAPNLVASFIASDYLFGRFRWPLYSELYESVQAIFLVPAIAGVVNAPRRPTFLVTPKGQTMDEDFLSPMAGPFYVMFGIMLAALPVFVFKWFEYPAFRDALTVCLFWLLLNLSIALASLGAFWEKRQIRRHYRAWARGTIKLIDETRGIELSAELTDLSLSGLGAKLPWSDRLAKGECITVEVTNSLGKRFVLPTKILRYFKQGNTALLGVSFLEEEERFAELVQLVYGDSQRWEDFWQMHEKPPSSLKIALHFVRMGMTGAKFGFRGFIDALIRWMKQLLQFFYWLLSNVTLALAAIGAFWRKNQGRRHYRAWAQGKVNLVVDEIRGITLTAELTDLSPSGLGVKVPWTPHIGRGDTIAIELTDRYGKKSVLPIEILRYSRQGDFAIVGARFVEKELRLTEIARLVYGSN</sequence>
<evidence type="ECO:0000256" key="4">
    <source>
        <dbReference type="ARBA" id="ARBA00018714"/>
    </source>
</evidence>
<comment type="subcellular location">
    <subcellularLocation>
        <location evidence="1">Cell inner membrane</location>
        <topology evidence="1">Multi-pass membrane protein</topology>
    </subcellularLocation>
</comment>
<evidence type="ECO:0000256" key="6">
    <source>
        <dbReference type="ARBA" id="ARBA00022519"/>
    </source>
</evidence>
<dbReference type="InterPro" id="IPR050321">
    <property type="entry name" value="Glycosyltr_2/OpgH_subfam"/>
</dbReference>
<comment type="similarity">
    <text evidence="2">Belongs to the glycosyltransferase 2 family.</text>
</comment>
<comment type="function">
    <text evidence="13">Catalytic subunit of cellulose synthase. It polymerizes uridine 5'-diphosphate glucose to cellulose.</text>
</comment>
<dbReference type="PANTHER" id="PTHR43867">
    <property type="entry name" value="CELLULOSE SYNTHASE CATALYTIC SUBUNIT A [UDP-FORMING]"/>
    <property type="match status" value="1"/>
</dbReference>